<feature type="region of interest" description="Disordered" evidence="3">
    <location>
        <begin position="139"/>
        <end position="159"/>
    </location>
</feature>
<proteinExistence type="predicted"/>
<name>A0AA39KQ57_9HYME</name>
<dbReference type="AlphaFoldDB" id="A0AA39KQ57"/>
<keyword evidence="1" id="KW-0479">Metal-binding</keyword>
<dbReference type="PROSITE" id="PS50158">
    <property type="entry name" value="ZF_CCHC"/>
    <property type="match status" value="1"/>
</dbReference>
<feature type="compositionally biased region" description="Basic and acidic residues" evidence="3">
    <location>
        <begin position="778"/>
        <end position="798"/>
    </location>
</feature>
<accession>A0AA39KQ57</accession>
<dbReference type="SUPFAM" id="SSF57756">
    <property type="entry name" value="Retrovirus zinc finger-like domains"/>
    <property type="match status" value="1"/>
</dbReference>
<dbReference type="InterPro" id="IPR001878">
    <property type="entry name" value="Znf_CCHC"/>
</dbReference>
<evidence type="ECO:0000259" key="4">
    <source>
        <dbReference type="PROSITE" id="PS50158"/>
    </source>
</evidence>
<feature type="compositionally biased region" description="Polar residues" evidence="3">
    <location>
        <begin position="375"/>
        <end position="389"/>
    </location>
</feature>
<evidence type="ECO:0000313" key="6">
    <source>
        <dbReference type="Proteomes" id="UP001168990"/>
    </source>
</evidence>
<sequence length="946" mass="109516">MIRSPPKTRSMSNEEGSDKRASSLEDSSIANLNESVSISKDNGEAKGATRKKTTKNSNMDKIKSKPKIIENKKVNLLDEMRETDDEIDLFSNQNEARCPAEELRGDTMPINLERAVDSLNMKFNLLMRNFDSLKRANDLSNRNLPSEGGGETTSKARSAEVKTLNRKNFENNLVENNRDRNRLNIENEKLMIENNIENIVENSRVESLIGGPRREKNMLGATHVESVLFTPASELCRQLHPNSLTKGRSRRAMEIPPEDERFPCQTNEGNNLSRKKNLLFDENNSCNDNEYFNDFNILNGNVGSNEYGLGQFSNPDAYQNLTTIVRVTFELPNGQVISKVKSASLQECQKYFNWPDEVRRVKFSDLRQSDIQTVPRQDNSCHYPTQNSNRFDRSRLSREDASAECEDEIYSQNRQSENNIFSQPTQRRRNYARQNFLDDYGQEYMDEQAFQNESRFSSRRQNNDELTISSGINIGRIVNTWNLTFPKSERDPEQFLMLLEDHLQTYGINKNLFVPCLSSIFTGGHRAWYILNKRNWRTWEDFSRAFRYQWSVKKSDGDLFLELNDLKFDKGETLAEFTCRARLIFERMRHPPTFKEQLKQILVKFNPRLTFELLNLPLHNYEEFLHSISERSYLFKRSVEFNKDTRLKTTRTDLKYLQDETDTADENYEQVEILELTDDDEKLTELNAIEQRSFRSNKTDSNKQSASKPLVRQRLENNLTNYKSRSNENNQTNSKNDQGQQNSRPQRDMSNFFCFNCGEKGHGARTCRADTQMTTVSEGEKEEKEKVDQGKSKENSKNNLKIDEVKDLEKSKEKVDQILQINDSFVDNCISLNIEVDEDLEEEFSSDELVSNQQSKQVEISESTIKLSILNSAADQSVVKTLGGTCFTIDIGNVYGQQWFSILPGLSGELILGMDFWLAFKRFLDIEFLKFEKESTGVTNLIEHVI</sequence>
<comment type="caution">
    <text evidence="5">The sequence shown here is derived from an EMBL/GenBank/DDBJ whole genome shotgun (WGS) entry which is preliminary data.</text>
</comment>
<protein>
    <recommendedName>
        <fullName evidence="4">CCHC-type domain-containing protein</fullName>
    </recommendedName>
</protein>
<feature type="compositionally biased region" description="Polar residues" evidence="3">
    <location>
        <begin position="24"/>
        <end position="40"/>
    </location>
</feature>
<dbReference type="InterPro" id="IPR036875">
    <property type="entry name" value="Znf_CCHC_sf"/>
</dbReference>
<evidence type="ECO:0000256" key="2">
    <source>
        <dbReference type="SAM" id="Coils"/>
    </source>
</evidence>
<reference evidence="5" key="2">
    <citation type="submission" date="2023-03" db="EMBL/GenBank/DDBJ databases">
        <authorList>
            <person name="Inwood S.N."/>
            <person name="Skelly J.G."/>
            <person name="Guhlin J."/>
            <person name="Harrop T.W.R."/>
            <person name="Goldson S.G."/>
            <person name="Dearden P.K."/>
        </authorList>
    </citation>
    <scope>NUCLEOTIDE SEQUENCE</scope>
    <source>
        <strain evidence="5">Irish</strain>
        <tissue evidence="5">Whole body</tissue>
    </source>
</reference>
<gene>
    <name evidence="5" type="ORF">PV328_011787</name>
</gene>
<dbReference type="EMBL" id="JAQQBS010000042">
    <property type="protein sequence ID" value="KAK0169632.1"/>
    <property type="molecule type" value="Genomic_DNA"/>
</dbReference>
<dbReference type="GO" id="GO:0003676">
    <property type="term" value="F:nucleic acid binding"/>
    <property type="evidence" value="ECO:0007669"/>
    <property type="project" value="InterPro"/>
</dbReference>
<keyword evidence="6" id="KW-1185">Reference proteome</keyword>
<evidence type="ECO:0000256" key="3">
    <source>
        <dbReference type="SAM" id="MobiDB-lite"/>
    </source>
</evidence>
<evidence type="ECO:0000313" key="5">
    <source>
        <dbReference type="EMBL" id="KAK0169632.1"/>
    </source>
</evidence>
<feature type="compositionally biased region" description="Polar residues" evidence="3">
    <location>
        <begin position="716"/>
        <end position="744"/>
    </location>
</feature>
<reference evidence="5" key="1">
    <citation type="journal article" date="2023" name="bioRxiv">
        <title>Scaffold-level genome assemblies of two parasitoid biocontrol wasps reveal the parthenogenesis mechanism and an associated novel virus.</title>
        <authorList>
            <person name="Inwood S."/>
            <person name="Skelly J."/>
            <person name="Guhlin J."/>
            <person name="Harrop T."/>
            <person name="Goldson S."/>
            <person name="Dearden P."/>
        </authorList>
    </citation>
    <scope>NUCLEOTIDE SEQUENCE</scope>
    <source>
        <strain evidence="5">Irish</strain>
        <tissue evidence="5">Whole body</tissue>
    </source>
</reference>
<dbReference type="Proteomes" id="UP001168990">
    <property type="component" value="Unassembled WGS sequence"/>
</dbReference>
<feature type="region of interest" description="Disordered" evidence="3">
    <location>
        <begin position="375"/>
        <end position="397"/>
    </location>
</feature>
<keyword evidence="1" id="KW-0862">Zinc</keyword>
<feature type="region of interest" description="Disordered" evidence="3">
    <location>
        <begin position="762"/>
        <end position="798"/>
    </location>
</feature>
<organism evidence="5 6">
    <name type="scientific">Microctonus aethiopoides</name>
    <dbReference type="NCBI Taxonomy" id="144406"/>
    <lineage>
        <taxon>Eukaryota</taxon>
        <taxon>Metazoa</taxon>
        <taxon>Ecdysozoa</taxon>
        <taxon>Arthropoda</taxon>
        <taxon>Hexapoda</taxon>
        <taxon>Insecta</taxon>
        <taxon>Pterygota</taxon>
        <taxon>Neoptera</taxon>
        <taxon>Endopterygota</taxon>
        <taxon>Hymenoptera</taxon>
        <taxon>Apocrita</taxon>
        <taxon>Ichneumonoidea</taxon>
        <taxon>Braconidae</taxon>
        <taxon>Euphorinae</taxon>
        <taxon>Microctonus</taxon>
    </lineage>
</organism>
<dbReference type="GO" id="GO:0008270">
    <property type="term" value="F:zinc ion binding"/>
    <property type="evidence" value="ECO:0007669"/>
    <property type="project" value="UniProtKB-KW"/>
</dbReference>
<evidence type="ECO:0000256" key="1">
    <source>
        <dbReference type="PROSITE-ProRule" id="PRU00047"/>
    </source>
</evidence>
<feature type="region of interest" description="Disordered" evidence="3">
    <location>
        <begin position="1"/>
        <end position="66"/>
    </location>
</feature>
<feature type="region of interest" description="Disordered" evidence="3">
    <location>
        <begin position="694"/>
        <end position="747"/>
    </location>
</feature>
<keyword evidence="1" id="KW-0863">Zinc-finger</keyword>
<feature type="coiled-coil region" evidence="2">
    <location>
        <begin position="166"/>
        <end position="193"/>
    </location>
</feature>
<feature type="domain" description="CCHC-type" evidence="4">
    <location>
        <begin position="754"/>
        <end position="768"/>
    </location>
</feature>
<dbReference type="Gene3D" id="4.10.60.10">
    <property type="entry name" value="Zinc finger, CCHC-type"/>
    <property type="match status" value="1"/>
</dbReference>
<keyword evidence="2" id="KW-0175">Coiled coil</keyword>